<proteinExistence type="predicted"/>
<dbReference type="Proteomes" id="UP001631969">
    <property type="component" value="Unassembled WGS sequence"/>
</dbReference>
<reference evidence="1" key="1">
    <citation type="submission" date="2024-12" db="EMBL/GenBank/DDBJ databases">
        <authorList>
            <person name="Wu N."/>
        </authorList>
    </citation>
    <scope>NUCLEOTIDE SEQUENCE</scope>
    <source>
        <strain evidence="1">P15</strain>
    </source>
</reference>
<gene>
    <name evidence="1" type="ORF">ACI1P1_19825</name>
</gene>
<sequence>MLLNVLHRPVTGVNYPYYKLQQEYAHRLKLKVTLVIPAASLEDDRMVEEILRDQQEYGDELALWLWRGRPEWGGNAPYWLLSKENKRKTLAHDLELFRGKLGQEPVSIGSYLFDSQSMELIRELSPSTTTVTAGCFEEGTKVFHGCNHSWYLFSEGMSWGPWYAAKGHSFRPAADESDWSGLVAIPHLSRDLALAYEGRNDFFASHPANVQRGLANRGLRHPYDFNLIDQYRMQENMNDGYSFYHVHVSPPWLGDNPNVQDPPEISQQIYLETLEYLAQLRDEGSIRDMHMKEFGEWYKLNIPFHQPAVALGKDMLYGSGKHYMWYIDPAFRVLIDANQGGSIGDLRPYAGRFAAYSGPDSPMREMASYPYLIQSQLRTGTVHHSSDGARTTLYVTAGTQTLDLCECQTRVAAVDRDGSRTRVTLTPAALHFKSGLKAQIETVYEFTGEGVILINRRLLSISDPAQQLGIQEYFKGCYGFTEYAEDLHGIVLEVCGEESRQELAFQYGSRSIKAVRGQWAAASIPQISTRVALESMNTACLSAEAEEGHLFNPYFTLKLNHILSDDRREAAACLTIRKA</sequence>
<evidence type="ECO:0000313" key="2">
    <source>
        <dbReference type="Proteomes" id="UP001631969"/>
    </source>
</evidence>
<dbReference type="EMBL" id="JBJURJ010000013">
    <property type="protein sequence ID" value="MFM9330553.1"/>
    <property type="molecule type" value="Genomic_DNA"/>
</dbReference>
<comment type="caution">
    <text evidence="1">The sequence shown here is derived from an EMBL/GenBank/DDBJ whole genome shotgun (WGS) entry which is preliminary data.</text>
</comment>
<organism evidence="1 2">
    <name type="scientific">Paenibacillus mesotrionivorans</name>
    <dbReference type="NCBI Taxonomy" id="3160968"/>
    <lineage>
        <taxon>Bacteria</taxon>
        <taxon>Bacillati</taxon>
        <taxon>Bacillota</taxon>
        <taxon>Bacilli</taxon>
        <taxon>Bacillales</taxon>
        <taxon>Paenibacillaceae</taxon>
        <taxon>Paenibacillus</taxon>
    </lineage>
</organism>
<evidence type="ECO:0000313" key="1">
    <source>
        <dbReference type="EMBL" id="MFM9330553.1"/>
    </source>
</evidence>
<protein>
    <submittedName>
        <fullName evidence="1">Uncharacterized protein</fullName>
    </submittedName>
</protein>
<name>A0ACC7P0J2_9BACL</name>
<accession>A0ACC7P0J2</accession>
<keyword evidence="2" id="KW-1185">Reference proteome</keyword>